<evidence type="ECO:0000313" key="1">
    <source>
        <dbReference type="EMBL" id="KAL0961792.1"/>
    </source>
</evidence>
<name>A0ABD0WDP3_UMBPY</name>
<accession>A0ABD0WDP3</accession>
<dbReference type="EMBL" id="JAGEUA010000011">
    <property type="protein sequence ID" value="KAL0961792.1"/>
    <property type="molecule type" value="Genomic_DNA"/>
</dbReference>
<keyword evidence="2" id="KW-1185">Reference proteome</keyword>
<organism evidence="1 2">
    <name type="scientific">Umbra pygmaea</name>
    <name type="common">Eastern mudminnow</name>
    <dbReference type="NCBI Taxonomy" id="75934"/>
    <lineage>
        <taxon>Eukaryota</taxon>
        <taxon>Metazoa</taxon>
        <taxon>Chordata</taxon>
        <taxon>Craniata</taxon>
        <taxon>Vertebrata</taxon>
        <taxon>Euteleostomi</taxon>
        <taxon>Actinopterygii</taxon>
        <taxon>Neopterygii</taxon>
        <taxon>Teleostei</taxon>
        <taxon>Protacanthopterygii</taxon>
        <taxon>Esociformes</taxon>
        <taxon>Umbridae</taxon>
        <taxon>Umbra</taxon>
    </lineage>
</organism>
<evidence type="ECO:0000313" key="2">
    <source>
        <dbReference type="Proteomes" id="UP001557470"/>
    </source>
</evidence>
<comment type="caution">
    <text evidence="1">The sequence shown here is derived from an EMBL/GenBank/DDBJ whole genome shotgun (WGS) entry which is preliminary data.</text>
</comment>
<sequence length="83" mass="9769">MDIEWNLDVIMELIGYNKEEWLEFVPPNRIIDTWPGFLELHKGADGDARSLYPNYRYSWLIWRIDTIAKHQTFSDLIVLGSAA</sequence>
<dbReference type="AlphaFoldDB" id="A0ABD0WDP3"/>
<reference evidence="1 2" key="1">
    <citation type="submission" date="2024-06" db="EMBL/GenBank/DDBJ databases">
        <authorList>
            <person name="Pan Q."/>
            <person name="Wen M."/>
            <person name="Jouanno E."/>
            <person name="Zahm M."/>
            <person name="Klopp C."/>
            <person name="Cabau C."/>
            <person name="Louis A."/>
            <person name="Berthelot C."/>
            <person name="Parey E."/>
            <person name="Roest Crollius H."/>
            <person name="Montfort J."/>
            <person name="Robinson-Rechavi M."/>
            <person name="Bouchez O."/>
            <person name="Lampietro C."/>
            <person name="Lopez Roques C."/>
            <person name="Donnadieu C."/>
            <person name="Postlethwait J."/>
            <person name="Bobe J."/>
            <person name="Verreycken H."/>
            <person name="Guiguen Y."/>
        </authorList>
    </citation>
    <scope>NUCLEOTIDE SEQUENCE [LARGE SCALE GENOMIC DNA]</scope>
    <source>
        <strain evidence="1">Up_M1</strain>
        <tissue evidence="1">Testis</tissue>
    </source>
</reference>
<protein>
    <submittedName>
        <fullName evidence="1">Uncharacterized protein</fullName>
    </submittedName>
</protein>
<proteinExistence type="predicted"/>
<dbReference type="Proteomes" id="UP001557470">
    <property type="component" value="Unassembled WGS sequence"/>
</dbReference>
<gene>
    <name evidence="1" type="ORF">UPYG_G00331790</name>
</gene>